<protein>
    <submittedName>
        <fullName evidence="11">Uncharacterized protein</fullName>
    </submittedName>
</protein>
<dbReference type="CDD" id="cd05789">
    <property type="entry name" value="S1_Rrp4"/>
    <property type="match status" value="1"/>
</dbReference>
<evidence type="ECO:0000256" key="7">
    <source>
        <dbReference type="SAM" id="MobiDB-lite"/>
    </source>
</evidence>
<keyword evidence="3" id="KW-0698">rRNA processing</keyword>
<feature type="domain" description="K Homology" evidence="9">
    <location>
        <begin position="210"/>
        <end position="255"/>
    </location>
</feature>
<evidence type="ECO:0000256" key="2">
    <source>
        <dbReference type="ARBA" id="ARBA00009155"/>
    </source>
</evidence>
<dbReference type="EMBL" id="PYWC01000097">
    <property type="protein sequence ID" value="PWW72674.1"/>
    <property type="molecule type" value="Genomic_DNA"/>
</dbReference>
<dbReference type="GO" id="GO:0071028">
    <property type="term" value="P:nuclear mRNA surveillance"/>
    <property type="evidence" value="ECO:0007669"/>
    <property type="project" value="UniProtKB-ARBA"/>
</dbReference>
<feature type="domain" description="RRP4 S1" evidence="10">
    <location>
        <begin position="116"/>
        <end position="188"/>
    </location>
</feature>
<dbReference type="Gene3D" id="2.40.50.140">
    <property type="entry name" value="Nucleic acid-binding proteins"/>
    <property type="match status" value="1"/>
</dbReference>
<keyword evidence="4" id="KW-0271">Exosome</keyword>
<evidence type="ECO:0000313" key="12">
    <source>
        <dbReference type="Proteomes" id="UP000246991"/>
    </source>
</evidence>
<dbReference type="InterPro" id="IPR036612">
    <property type="entry name" value="KH_dom_type_1_sf"/>
</dbReference>
<dbReference type="PANTHER" id="PTHR21321:SF4">
    <property type="entry name" value="EXOSOME COMPLEX COMPONENT RRP4"/>
    <property type="match status" value="1"/>
</dbReference>
<dbReference type="InterPro" id="IPR004088">
    <property type="entry name" value="KH_dom_type_1"/>
</dbReference>
<dbReference type="PANTHER" id="PTHR21321">
    <property type="entry name" value="PNAS-3 RELATED"/>
    <property type="match status" value="1"/>
</dbReference>
<sequence>MPISISPPQPVQYLLPPDSDSDREDEKVILDEDGDFVRMSSAPRKRSKTISIVTPGETVTSDPQWMRGHGTYLLRSKDSTAAAAAAGYGSDTEMDDGADATATINKLLSVKPLHARYAPEIGDLVVGRITEVQSKRWRVDINSTLAAHLLLSSINLPGGILRKRTSTDELQIRSFFSEGDLLVAEVQSLFQDGAASLHTRSLKYGKLRNGHFLKVRGGGIVRGKSHIVTLEAANGAGEVDVILGVNGYVWVSKKVTLQAPPGGESITRLEEEASEAIYSNVNEDIAPVTRREIARIGNCVRAMVRWNVRVDEEVLNAVYLSALELEEVGLGEEGSGGSGAECLEGEAGRRVVEAGMERIREANSRAGGMVE</sequence>
<evidence type="ECO:0000256" key="4">
    <source>
        <dbReference type="ARBA" id="ARBA00022835"/>
    </source>
</evidence>
<dbReference type="Pfam" id="PF14382">
    <property type="entry name" value="ECR1_N"/>
    <property type="match status" value="1"/>
</dbReference>
<comment type="similarity">
    <text evidence="2">Belongs to the RRP4 family.</text>
</comment>
<accession>A0A317SE28</accession>
<dbReference type="GO" id="GO:0003723">
    <property type="term" value="F:RNA binding"/>
    <property type="evidence" value="ECO:0007669"/>
    <property type="project" value="UniProtKB-KW"/>
</dbReference>
<evidence type="ECO:0000259" key="8">
    <source>
        <dbReference type="Pfam" id="PF14382"/>
    </source>
</evidence>
<dbReference type="InterPro" id="IPR025721">
    <property type="entry name" value="Exosome_cplx_N_dom"/>
</dbReference>
<dbReference type="CDD" id="cd22525">
    <property type="entry name" value="KH-I_Rrp4_eukar"/>
    <property type="match status" value="1"/>
</dbReference>
<dbReference type="GO" id="GO:0071034">
    <property type="term" value="P:CUT catabolic process"/>
    <property type="evidence" value="ECO:0007669"/>
    <property type="project" value="TreeGrafter"/>
</dbReference>
<dbReference type="SUPFAM" id="SSF54791">
    <property type="entry name" value="Eukaryotic type KH-domain (KH-domain type I)"/>
    <property type="match status" value="1"/>
</dbReference>
<evidence type="ECO:0000259" key="9">
    <source>
        <dbReference type="Pfam" id="PF15985"/>
    </source>
</evidence>
<dbReference type="InterPro" id="IPR026699">
    <property type="entry name" value="Exosome_RNA_bind1/RRP40/RRP4"/>
</dbReference>
<feature type="compositionally biased region" description="Pro residues" evidence="7">
    <location>
        <begin position="1"/>
        <end position="10"/>
    </location>
</feature>
<feature type="domain" description="Exosome complex component N-terminal" evidence="8">
    <location>
        <begin position="52"/>
        <end position="73"/>
    </location>
</feature>
<name>A0A317SE28_9PEZI</name>
<dbReference type="GO" id="GO:0000177">
    <property type="term" value="C:cytoplasmic exosome (RNase complex)"/>
    <property type="evidence" value="ECO:0007669"/>
    <property type="project" value="TreeGrafter"/>
</dbReference>
<evidence type="ECO:0000256" key="5">
    <source>
        <dbReference type="ARBA" id="ARBA00022884"/>
    </source>
</evidence>
<reference evidence="11 12" key="1">
    <citation type="submission" date="2018-03" db="EMBL/GenBank/DDBJ databases">
        <title>Genomes of Pezizomycetes fungi and the evolution of truffles.</title>
        <authorList>
            <person name="Murat C."/>
            <person name="Payen T."/>
            <person name="Noel B."/>
            <person name="Kuo A."/>
            <person name="Martin F.M."/>
        </authorList>
    </citation>
    <scope>NUCLEOTIDE SEQUENCE [LARGE SCALE GENOMIC DNA]</scope>
    <source>
        <strain evidence="11">091103-1</strain>
    </source>
</reference>
<dbReference type="FunFam" id="2.40.50.140:FF:000038">
    <property type="entry name" value="Exosome complex component RRP4"/>
    <property type="match status" value="1"/>
</dbReference>
<dbReference type="GO" id="GO:0000176">
    <property type="term" value="C:nuclear exosome (RNase complex)"/>
    <property type="evidence" value="ECO:0007669"/>
    <property type="project" value="TreeGrafter"/>
</dbReference>
<dbReference type="SUPFAM" id="SSF110324">
    <property type="entry name" value="Ribosomal L27 protein-like"/>
    <property type="match status" value="1"/>
</dbReference>
<dbReference type="Proteomes" id="UP000246991">
    <property type="component" value="Unassembled WGS sequence"/>
</dbReference>
<dbReference type="GO" id="GO:0071051">
    <property type="term" value="P:poly(A)-dependent snoRNA 3'-end processing"/>
    <property type="evidence" value="ECO:0007669"/>
    <property type="project" value="TreeGrafter"/>
</dbReference>
<dbReference type="STRING" id="42249.A0A317SE28"/>
<dbReference type="AlphaFoldDB" id="A0A317SE28"/>
<dbReference type="Pfam" id="PF15985">
    <property type="entry name" value="KH_6"/>
    <property type="match status" value="1"/>
</dbReference>
<keyword evidence="12" id="KW-1185">Reference proteome</keyword>
<dbReference type="OrthoDB" id="1650at2759"/>
<dbReference type="SUPFAM" id="SSF50249">
    <property type="entry name" value="Nucleic acid-binding proteins"/>
    <property type="match status" value="1"/>
</dbReference>
<dbReference type="Pfam" id="PF21266">
    <property type="entry name" value="S1_RRP4"/>
    <property type="match status" value="1"/>
</dbReference>
<dbReference type="GO" id="GO:0000467">
    <property type="term" value="P:exonucleolytic trimming to generate mature 3'-end of 5.8S rRNA from tricistronic rRNA transcript (SSU-rRNA, 5.8S rRNA, LSU-rRNA)"/>
    <property type="evidence" value="ECO:0007669"/>
    <property type="project" value="TreeGrafter"/>
</dbReference>
<evidence type="ECO:0000256" key="6">
    <source>
        <dbReference type="ARBA" id="ARBA00023242"/>
    </source>
</evidence>
<proteinExistence type="inferred from homology"/>
<comment type="subcellular location">
    <subcellularLocation>
        <location evidence="1">Nucleus</location>
    </subcellularLocation>
</comment>
<dbReference type="Gene3D" id="2.40.50.100">
    <property type="match status" value="1"/>
</dbReference>
<dbReference type="InterPro" id="IPR012340">
    <property type="entry name" value="NA-bd_OB-fold"/>
</dbReference>
<dbReference type="InterPro" id="IPR048565">
    <property type="entry name" value="S1_RRP4"/>
</dbReference>
<evidence type="ECO:0000313" key="11">
    <source>
        <dbReference type="EMBL" id="PWW72674.1"/>
    </source>
</evidence>
<comment type="caution">
    <text evidence="11">The sequence shown here is derived from an EMBL/GenBank/DDBJ whole genome shotgun (WGS) entry which is preliminary data.</text>
</comment>
<gene>
    <name evidence="11" type="ORF">C7212DRAFT_226341</name>
</gene>
<evidence type="ECO:0000256" key="1">
    <source>
        <dbReference type="ARBA" id="ARBA00004123"/>
    </source>
</evidence>
<dbReference type="GO" id="GO:0034475">
    <property type="term" value="P:U4 snRNA 3'-end processing"/>
    <property type="evidence" value="ECO:0007669"/>
    <property type="project" value="TreeGrafter"/>
</dbReference>
<dbReference type="GO" id="GO:0071038">
    <property type="term" value="P:TRAMP-dependent tRNA surveillance pathway"/>
    <property type="evidence" value="ECO:0007669"/>
    <property type="project" value="TreeGrafter"/>
</dbReference>
<keyword evidence="6" id="KW-0539">Nucleus</keyword>
<dbReference type="GO" id="GO:0071035">
    <property type="term" value="P:nuclear polyadenylation-dependent rRNA catabolic process"/>
    <property type="evidence" value="ECO:0007669"/>
    <property type="project" value="TreeGrafter"/>
</dbReference>
<feature type="region of interest" description="Disordered" evidence="7">
    <location>
        <begin position="1"/>
        <end position="25"/>
    </location>
</feature>
<keyword evidence="5" id="KW-0694">RNA-binding</keyword>
<evidence type="ECO:0000259" key="10">
    <source>
        <dbReference type="Pfam" id="PF21266"/>
    </source>
</evidence>
<organism evidence="11 12">
    <name type="scientific">Tuber magnatum</name>
    <name type="common">white Piedmont truffle</name>
    <dbReference type="NCBI Taxonomy" id="42249"/>
    <lineage>
        <taxon>Eukaryota</taxon>
        <taxon>Fungi</taxon>
        <taxon>Dikarya</taxon>
        <taxon>Ascomycota</taxon>
        <taxon>Pezizomycotina</taxon>
        <taxon>Pezizomycetes</taxon>
        <taxon>Pezizales</taxon>
        <taxon>Tuberaceae</taxon>
        <taxon>Tuber</taxon>
    </lineage>
</organism>
<evidence type="ECO:0000256" key="3">
    <source>
        <dbReference type="ARBA" id="ARBA00022552"/>
    </source>
</evidence>